<gene>
    <name evidence="2" type="ORF">METZ01_LOCUS32189</name>
</gene>
<proteinExistence type="predicted"/>
<keyword evidence="1" id="KW-0472">Membrane</keyword>
<organism evidence="2">
    <name type="scientific">marine metagenome</name>
    <dbReference type="NCBI Taxonomy" id="408172"/>
    <lineage>
        <taxon>unclassified sequences</taxon>
        <taxon>metagenomes</taxon>
        <taxon>ecological metagenomes</taxon>
    </lineage>
</organism>
<protein>
    <submittedName>
        <fullName evidence="2">Uncharacterized protein</fullName>
    </submittedName>
</protein>
<reference evidence="2" key="1">
    <citation type="submission" date="2018-05" db="EMBL/GenBank/DDBJ databases">
        <authorList>
            <person name="Lanie J.A."/>
            <person name="Ng W.-L."/>
            <person name="Kazmierczak K.M."/>
            <person name="Andrzejewski T.M."/>
            <person name="Davidsen T.M."/>
            <person name="Wayne K.J."/>
            <person name="Tettelin H."/>
            <person name="Glass J.I."/>
            <person name="Rusch D."/>
            <person name="Podicherti R."/>
            <person name="Tsui H.-C.T."/>
            <person name="Winkler M.E."/>
        </authorList>
    </citation>
    <scope>NUCLEOTIDE SEQUENCE</scope>
</reference>
<keyword evidence="1" id="KW-1133">Transmembrane helix</keyword>
<keyword evidence="1" id="KW-0812">Transmembrane</keyword>
<evidence type="ECO:0000313" key="2">
    <source>
        <dbReference type="EMBL" id="SUZ79335.1"/>
    </source>
</evidence>
<feature type="transmembrane region" description="Helical" evidence="1">
    <location>
        <begin position="159"/>
        <end position="177"/>
    </location>
</feature>
<dbReference type="AlphaFoldDB" id="A0A381QJ48"/>
<dbReference type="PROSITE" id="PS51257">
    <property type="entry name" value="PROKAR_LIPOPROTEIN"/>
    <property type="match status" value="1"/>
</dbReference>
<sequence>MKRFCILFLVFFFSCSNLDEDIPFSYSVDTLNVEIGYPVSLDINVNNLKKNYTILEQGWADSSAWIADSSRVFIKSITIDSLENSYSLNFEITFWDTGKTIIPPYFLTVNPNDSTISETYNSDYIDISVKSSLSDEDLTEIQPDKPIKEVKLPYDYKKLIILFIIMCLLLCTIYLWNNRDRKRPFFRIRFFNRNPKKDAIKTIDKIISGNTSSIKFYESLSKALKEYIQNEYYIIAHEMTSVELNKFFNDQDLTDLLDRIDSVKFASKDYSATQRKRDLALAKKFVRKLL</sequence>
<accession>A0A381QJ48</accession>
<evidence type="ECO:0000256" key="1">
    <source>
        <dbReference type="SAM" id="Phobius"/>
    </source>
</evidence>
<dbReference type="EMBL" id="UINC01001383">
    <property type="protein sequence ID" value="SUZ79335.1"/>
    <property type="molecule type" value="Genomic_DNA"/>
</dbReference>
<name>A0A381QJ48_9ZZZZ</name>